<accession>A0A558D3Q7</accession>
<dbReference type="AlphaFoldDB" id="A0A558D3Q7"/>
<organism evidence="1 2">
    <name type="scientific">Sedimenticola thiotaurini</name>
    <dbReference type="NCBI Taxonomy" id="1543721"/>
    <lineage>
        <taxon>Bacteria</taxon>
        <taxon>Pseudomonadati</taxon>
        <taxon>Pseudomonadota</taxon>
        <taxon>Gammaproteobacteria</taxon>
        <taxon>Chromatiales</taxon>
        <taxon>Sedimenticolaceae</taxon>
        <taxon>Sedimenticola</taxon>
    </lineage>
</organism>
<sequence>MNLKTAFYTVNYWVLLICRSGKTYSIMKFSQLNIGDQFVYQGSDYTKSGPLQAVEKESGKEKMFMRAANVQPPHAVAETVDDQKTVNVRNLGEMISAYHQRCMQYLDGEANKQKRLHIEKMFNEIKQALEVLSKNPK</sequence>
<evidence type="ECO:0000313" key="1">
    <source>
        <dbReference type="EMBL" id="TVT55639.1"/>
    </source>
</evidence>
<protein>
    <submittedName>
        <fullName evidence="1">Uncharacterized protein</fullName>
    </submittedName>
</protein>
<comment type="caution">
    <text evidence="1">The sequence shown here is derived from an EMBL/GenBank/DDBJ whole genome shotgun (WGS) entry which is preliminary data.</text>
</comment>
<dbReference type="Proteomes" id="UP000317355">
    <property type="component" value="Unassembled WGS sequence"/>
</dbReference>
<dbReference type="EMBL" id="VMRY01000032">
    <property type="protein sequence ID" value="TVT55639.1"/>
    <property type="molecule type" value="Genomic_DNA"/>
</dbReference>
<name>A0A558D3Q7_9GAMM</name>
<gene>
    <name evidence="1" type="ORF">FHK82_08045</name>
</gene>
<evidence type="ECO:0000313" key="2">
    <source>
        <dbReference type="Proteomes" id="UP000317355"/>
    </source>
</evidence>
<proteinExistence type="predicted"/>
<reference evidence="1 2" key="1">
    <citation type="submission" date="2019-07" db="EMBL/GenBank/DDBJ databases">
        <title>The pathways for chlorine oxyanion respiration interact through the shared metabolite chlorate.</title>
        <authorList>
            <person name="Barnum T.P."/>
            <person name="Cheng Y."/>
            <person name="Hill K.A."/>
            <person name="Lucas L.N."/>
            <person name="Carlson H.K."/>
            <person name="Coates J.D."/>
        </authorList>
    </citation>
    <scope>NUCLEOTIDE SEQUENCE [LARGE SCALE GENOMIC DNA]</scope>
    <source>
        <strain evidence="1">BK-3</strain>
    </source>
</reference>